<dbReference type="PATRIC" id="fig|1299334.3.peg.8429"/>
<evidence type="ECO:0000313" key="1">
    <source>
        <dbReference type="EMBL" id="EUA16196.1"/>
    </source>
</evidence>
<dbReference type="AlphaFoldDB" id="X7ZB14"/>
<accession>X7ZB14</accession>
<name>X7ZB14_MYCXE</name>
<reference evidence="1" key="1">
    <citation type="submission" date="2014-01" db="EMBL/GenBank/DDBJ databases">
        <authorList>
            <person name="Brown-Elliot B."/>
            <person name="Wallace R."/>
            <person name="Lenaerts A."/>
            <person name="Ordway D."/>
            <person name="DeGroote M.A."/>
            <person name="Parker T."/>
            <person name="Sizemore C."/>
            <person name="Tallon L.J."/>
            <person name="Sadzewicz L.K."/>
            <person name="Sengamalay N."/>
            <person name="Fraser C.M."/>
            <person name="Hine E."/>
            <person name="Shefchek K.A."/>
            <person name="Das S.P."/>
            <person name="Tettelin H."/>
        </authorList>
    </citation>
    <scope>NUCLEOTIDE SEQUENCE [LARGE SCALE GENOMIC DNA]</scope>
    <source>
        <strain evidence="1">4042</strain>
    </source>
</reference>
<organism evidence="1">
    <name type="scientific">Mycobacterium xenopi 4042</name>
    <dbReference type="NCBI Taxonomy" id="1299334"/>
    <lineage>
        <taxon>Bacteria</taxon>
        <taxon>Bacillati</taxon>
        <taxon>Actinomycetota</taxon>
        <taxon>Actinomycetes</taxon>
        <taxon>Mycobacteriales</taxon>
        <taxon>Mycobacteriaceae</taxon>
        <taxon>Mycobacterium</taxon>
    </lineage>
</organism>
<gene>
    <name evidence="1" type="ORF">I553_1171</name>
</gene>
<proteinExistence type="predicted"/>
<sequence length="38" mass="3984">MGPARREVRAPTANTARVLVVPESINRAGWRAPATGPG</sequence>
<comment type="caution">
    <text evidence="1">The sequence shown here is derived from an EMBL/GenBank/DDBJ whole genome shotgun (WGS) entry which is preliminary data.</text>
</comment>
<dbReference type="EMBL" id="JAOB01000080">
    <property type="protein sequence ID" value="EUA16196.1"/>
    <property type="molecule type" value="Genomic_DNA"/>
</dbReference>
<protein>
    <submittedName>
        <fullName evidence="1">Uncharacterized protein</fullName>
    </submittedName>
</protein>